<dbReference type="KEGG" id="pbh:AAW51_3642"/>
<organism evidence="2 3">
    <name type="scientific">Caldimonas brevitalea</name>
    <dbReference type="NCBI Taxonomy" id="413882"/>
    <lineage>
        <taxon>Bacteria</taxon>
        <taxon>Pseudomonadati</taxon>
        <taxon>Pseudomonadota</taxon>
        <taxon>Betaproteobacteria</taxon>
        <taxon>Burkholderiales</taxon>
        <taxon>Sphaerotilaceae</taxon>
        <taxon>Caldimonas</taxon>
    </lineage>
</organism>
<dbReference type="AlphaFoldDB" id="A0A0G3BQS8"/>
<keyword evidence="3" id="KW-1185">Reference proteome</keyword>
<keyword evidence="1" id="KW-1133">Transmembrane helix</keyword>
<gene>
    <name evidence="2" type="ORF">AAW51_3642</name>
</gene>
<evidence type="ECO:0000313" key="2">
    <source>
        <dbReference type="EMBL" id="AKJ30333.1"/>
    </source>
</evidence>
<keyword evidence="1" id="KW-0812">Transmembrane</keyword>
<dbReference type="Proteomes" id="UP000035352">
    <property type="component" value="Chromosome"/>
</dbReference>
<evidence type="ECO:0000313" key="3">
    <source>
        <dbReference type="Proteomes" id="UP000035352"/>
    </source>
</evidence>
<dbReference type="EMBL" id="CP011371">
    <property type="protein sequence ID" value="AKJ30333.1"/>
    <property type="molecule type" value="Genomic_DNA"/>
</dbReference>
<sequence>MRSGIPEGSLAAITWFLFAVFSNVLLMIIVFNWIAHRLAPRVELPPDILAEAGVPVEASKMATKVG</sequence>
<name>A0A0G3BQS8_9BURK</name>
<reference evidence="2 3" key="1">
    <citation type="submission" date="2015-05" db="EMBL/GenBank/DDBJ databases">
        <authorList>
            <person name="Tang B."/>
            <person name="Yu Y."/>
        </authorList>
    </citation>
    <scope>NUCLEOTIDE SEQUENCE [LARGE SCALE GENOMIC DNA]</scope>
    <source>
        <strain evidence="2 3">DSM 7029</strain>
    </source>
</reference>
<protein>
    <submittedName>
        <fullName evidence="2">Uncharacterized protein</fullName>
    </submittedName>
</protein>
<proteinExistence type="predicted"/>
<evidence type="ECO:0000256" key="1">
    <source>
        <dbReference type="SAM" id="Phobius"/>
    </source>
</evidence>
<accession>A0A0G3BQS8</accession>
<feature type="transmembrane region" description="Helical" evidence="1">
    <location>
        <begin position="12"/>
        <end position="35"/>
    </location>
</feature>
<keyword evidence="1" id="KW-0472">Membrane</keyword>
<dbReference type="STRING" id="413882.AAW51_3642"/>